<comment type="cofactor">
    <cofactor evidence="9">
        <name>Zn(2+)</name>
        <dbReference type="ChEBI" id="CHEBI:29105"/>
    </cofactor>
    <text evidence="9">Binds 1 zinc ion per subunit.</text>
</comment>
<accession>A0A1E2S3C2</accession>
<keyword evidence="7 9" id="KW-0482">Metalloprotease</keyword>
<feature type="region of interest" description="Disordered" evidence="11">
    <location>
        <begin position="1"/>
        <end position="25"/>
    </location>
</feature>
<protein>
    <recommendedName>
        <fullName evidence="9 10">D-alanyl-D-alanine dipeptidase</fullName>
        <shortName evidence="9 10">D-Ala-D-Ala dipeptidase</shortName>
        <ecNumber evidence="9 10">3.4.13.22</ecNumber>
    </recommendedName>
</protein>
<dbReference type="EMBL" id="MASI01000001">
    <property type="protein sequence ID" value="ODA68902.1"/>
    <property type="molecule type" value="Genomic_DNA"/>
</dbReference>
<feature type="site" description="Transition state stabilizer" evidence="9">
    <location>
        <position position="124"/>
    </location>
</feature>
<keyword evidence="2 9" id="KW-0645">Protease</keyword>
<evidence type="ECO:0000256" key="11">
    <source>
        <dbReference type="SAM" id="MobiDB-lite"/>
    </source>
</evidence>
<feature type="binding site" evidence="9">
    <location>
        <position position="255"/>
    </location>
    <ligand>
        <name>Zn(2+)</name>
        <dbReference type="ChEBI" id="CHEBI:29105"/>
        <note>catalytic</note>
    </ligand>
</feature>
<dbReference type="PANTHER" id="PTHR43126">
    <property type="entry name" value="D-ALANYL-D-ALANINE DIPEPTIDASE"/>
    <property type="match status" value="1"/>
</dbReference>
<evidence type="ECO:0000256" key="1">
    <source>
        <dbReference type="ARBA" id="ARBA00001362"/>
    </source>
</evidence>
<feature type="active site" description="Proton donor/acceptor" evidence="9">
    <location>
        <position position="252"/>
    </location>
</feature>
<comment type="caution">
    <text evidence="12">The sequence shown here is derived from an EMBL/GenBank/DDBJ whole genome shotgun (WGS) entry which is preliminary data.</text>
</comment>
<evidence type="ECO:0000256" key="9">
    <source>
        <dbReference type="HAMAP-Rule" id="MF_01924"/>
    </source>
</evidence>
<evidence type="ECO:0000256" key="8">
    <source>
        <dbReference type="ARBA" id="ARBA00023316"/>
    </source>
</evidence>
<dbReference type="GO" id="GO:0071555">
    <property type="term" value="P:cell wall organization"/>
    <property type="evidence" value="ECO:0007669"/>
    <property type="project" value="UniProtKB-KW"/>
</dbReference>
<dbReference type="PATRIC" id="fig|1177755.3.peg.737"/>
<evidence type="ECO:0000256" key="2">
    <source>
        <dbReference type="ARBA" id="ARBA00022670"/>
    </source>
</evidence>
<dbReference type="InterPro" id="IPR000755">
    <property type="entry name" value="A_A_dipeptidase"/>
</dbReference>
<reference evidence="12 13" key="1">
    <citation type="submission" date="2016-07" db="EMBL/GenBank/DDBJ databases">
        <title>Draft genome sequence of Methyloligella halotolerans C2T (VKM B-2706T=CCUG 61687T=DSM 25045T), a halotolerant polyhydroxybutyrate accumulating methylotroph.</title>
        <authorList>
            <person name="Vasilenko O.V."/>
            <person name="Doronina N.V."/>
            <person name="Poroshina M.N."/>
            <person name="Tarlachkov S.V."/>
            <person name="Trotsenko Y.A."/>
        </authorList>
    </citation>
    <scope>NUCLEOTIDE SEQUENCE [LARGE SCALE GENOMIC DNA]</scope>
    <source>
        <strain evidence="12 13">VKM B-2706</strain>
    </source>
</reference>
<sequence>MGTFGWTDAGERPVDPDTRISNSHSMNRTGTIGVISALWAILFTLPAIAADGAMPDGFVYLRDVAPSIRQEMRYAGSKNFTGEPVPGYEAAECILARPAAEALKAVQAEIQSDGLSLKVYDCYRPKRAVAAFVEWAKAPDDPQAKREYYPSLSKDALFPAYIATRSGHSRGATVDLTLVPGDAPAEAMVTQQRVACTQADPSDDSLDMGTSFDCFDTKANTAAPGLTAEERQNRQRLVEVMAAHGFRNYPKEFWHYTFRPEPYPSTYFDFPILPRPTSGGAK</sequence>
<dbReference type="STRING" id="1177755.A7A08_00736"/>
<name>A0A1E2S3C2_9HYPH</name>
<organism evidence="12 13">
    <name type="scientific">Methyloligella halotolerans</name>
    <dbReference type="NCBI Taxonomy" id="1177755"/>
    <lineage>
        <taxon>Bacteria</taxon>
        <taxon>Pseudomonadati</taxon>
        <taxon>Pseudomonadota</taxon>
        <taxon>Alphaproteobacteria</taxon>
        <taxon>Hyphomicrobiales</taxon>
        <taxon>Hyphomicrobiaceae</taxon>
        <taxon>Methyloligella</taxon>
    </lineage>
</organism>
<evidence type="ECO:0000256" key="10">
    <source>
        <dbReference type="PIRNR" id="PIRNR026671"/>
    </source>
</evidence>
<keyword evidence="4 9" id="KW-0378">Hydrolase</keyword>
<evidence type="ECO:0000313" key="12">
    <source>
        <dbReference type="EMBL" id="ODA68902.1"/>
    </source>
</evidence>
<gene>
    <name evidence="9" type="primary">ddpX</name>
    <name evidence="12" type="ORF">A7A08_00736</name>
</gene>
<dbReference type="PANTHER" id="PTHR43126:SF1">
    <property type="entry name" value="D-ALANYL-D-ALANINE DIPEPTIDASE"/>
    <property type="match status" value="1"/>
</dbReference>
<proteinExistence type="inferred from homology"/>
<keyword evidence="13" id="KW-1185">Reference proteome</keyword>
<dbReference type="Pfam" id="PF01427">
    <property type="entry name" value="Peptidase_M15"/>
    <property type="match status" value="2"/>
</dbReference>
<comment type="similarity">
    <text evidence="9 10">Belongs to the peptidase M15D family.</text>
</comment>
<dbReference type="GO" id="GO:0008237">
    <property type="term" value="F:metallopeptidase activity"/>
    <property type="evidence" value="ECO:0007669"/>
    <property type="project" value="UniProtKB-KW"/>
</dbReference>
<dbReference type="AlphaFoldDB" id="A0A1E2S3C2"/>
<keyword evidence="6 9" id="KW-0224">Dipeptidase</keyword>
<evidence type="ECO:0000313" key="13">
    <source>
        <dbReference type="Proteomes" id="UP000095087"/>
    </source>
</evidence>
<comment type="catalytic activity">
    <reaction evidence="1 9 10">
        <text>D-alanyl-D-alanine + H2O = 2 D-alanine</text>
        <dbReference type="Rhea" id="RHEA:20661"/>
        <dbReference type="ChEBI" id="CHEBI:15377"/>
        <dbReference type="ChEBI" id="CHEBI:57416"/>
        <dbReference type="ChEBI" id="CHEBI:57822"/>
        <dbReference type="EC" id="3.4.13.22"/>
    </reaction>
</comment>
<evidence type="ECO:0000256" key="6">
    <source>
        <dbReference type="ARBA" id="ARBA00022997"/>
    </source>
</evidence>
<feature type="binding site" evidence="9">
    <location>
        <position position="168"/>
    </location>
    <ligand>
        <name>Zn(2+)</name>
        <dbReference type="ChEBI" id="CHEBI:29105"/>
        <note>catalytic</note>
    </ligand>
</feature>
<evidence type="ECO:0000256" key="4">
    <source>
        <dbReference type="ARBA" id="ARBA00022801"/>
    </source>
</evidence>
<dbReference type="GO" id="GO:0006508">
    <property type="term" value="P:proteolysis"/>
    <property type="evidence" value="ECO:0007669"/>
    <property type="project" value="UniProtKB-KW"/>
</dbReference>
<feature type="binding site" evidence="9">
    <location>
        <position position="175"/>
    </location>
    <ligand>
        <name>Zn(2+)</name>
        <dbReference type="ChEBI" id="CHEBI:29105"/>
        <note>catalytic</note>
    </ligand>
</feature>
<keyword evidence="5 9" id="KW-0862">Zinc</keyword>
<keyword evidence="8 10" id="KW-0961">Cell wall biogenesis/degradation</keyword>
<dbReference type="CDD" id="cd14817">
    <property type="entry name" value="D-Ala-D-Ala_dipeptidase_VanX"/>
    <property type="match status" value="1"/>
</dbReference>
<dbReference type="SUPFAM" id="SSF55166">
    <property type="entry name" value="Hedgehog/DD-peptidase"/>
    <property type="match status" value="1"/>
</dbReference>
<keyword evidence="3 9" id="KW-0479">Metal-binding</keyword>
<dbReference type="EC" id="3.4.13.22" evidence="9 10"/>
<dbReference type="GO" id="GO:0008270">
    <property type="term" value="F:zinc ion binding"/>
    <property type="evidence" value="ECO:0007669"/>
    <property type="project" value="UniProtKB-UniRule"/>
</dbReference>
<dbReference type="HAMAP" id="MF_01924">
    <property type="entry name" value="A_A_dipeptidase"/>
    <property type="match status" value="1"/>
</dbReference>
<evidence type="ECO:0000256" key="5">
    <source>
        <dbReference type="ARBA" id="ARBA00022833"/>
    </source>
</evidence>
<dbReference type="Gene3D" id="3.30.1380.10">
    <property type="match status" value="1"/>
</dbReference>
<evidence type="ECO:0000256" key="3">
    <source>
        <dbReference type="ARBA" id="ARBA00022723"/>
    </source>
</evidence>
<feature type="compositionally biased region" description="Basic and acidic residues" evidence="11">
    <location>
        <begin position="9"/>
        <end position="18"/>
    </location>
</feature>
<dbReference type="PIRSF" id="PIRSF026671">
    <property type="entry name" value="AA_dipeptidase"/>
    <property type="match status" value="1"/>
</dbReference>
<dbReference type="Proteomes" id="UP000095087">
    <property type="component" value="Unassembled WGS sequence"/>
</dbReference>
<evidence type="ECO:0000256" key="7">
    <source>
        <dbReference type="ARBA" id="ARBA00023049"/>
    </source>
</evidence>
<dbReference type="GO" id="GO:0160237">
    <property type="term" value="F:D-Ala-D-Ala dipeptidase activity"/>
    <property type="evidence" value="ECO:0007669"/>
    <property type="project" value="UniProtKB-EC"/>
</dbReference>
<comment type="function">
    <text evidence="9 10">Catalyzes hydrolysis of the D-alanyl-D-alanine dipeptide.</text>
</comment>
<dbReference type="InterPro" id="IPR009045">
    <property type="entry name" value="Zn_M74/Hedgehog-like"/>
</dbReference>